<dbReference type="PROSITE" id="PS51318">
    <property type="entry name" value="TAT"/>
    <property type="match status" value="1"/>
</dbReference>
<gene>
    <name evidence="2" type="ORF">AQJ91_36795</name>
</gene>
<feature type="domain" description="Ricin B lectin" evidence="1">
    <location>
        <begin position="571"/>
        <end position="638"/>
    </location>
</feature>
<accession>A0A101UST4</accession>
<dbReference type="AlphaFoldDB" id="A0A101UST4"/>
<dbReference type="Pfam" id="PF14200">
    <property type="entry name" value="RicinB_lectin_2"/>
    <property type="match status" value="1"/>
</dbReference>
<dbReference type="InterPro" id="IPR000772">
    <property type="entry name" value="Ricin_B_lectin"/>
</dbReference>
<dbReference type="Gene3D" id="3.20.20.80">
    <property type="entry name" value="Glycosidases"/>
    <property type="match status" value="1"/>
</dbReference>
<dbReference type="Gene3D" id="2.80.10.50">
    <property type="match status" value="1"/>
</dbReference>
<dbReference type="OrthoDB" id="9800974at2"/>
<dbReference type="InterPro" id="IPR017853">
    <property type="entry name" value="GH"/>
</dbReference>
<reference evidence="2 3" key="1">
    <citation type="submission" date="2015-10" db="EMBL/GenBank/DDBJ databases">
        <title>Draft genome sequence of Streptomyces sp. RV15, isolated from a marine sponge.</title>
        <authorList>
            <person name="Ruckert C."/>
            <person name="Abdelmohsen U.R."/>
            <person name="Winkler A."/>
            <person name="Hentschel U."/>
            <person name="Kalinowski J."/>
            <person name="Kampfer P."/>
            <person name="Glaeser S."/>
        </authorList>
    </citation>
    <scope>NUCLEOTIDE SEQUENCE [LARGE SCALE GENOMIC DNA]</scope>
    <source>
        <strain evidence="2 3">RV15</strain>
    </source>
</reference>
<dbReference type="Proteomes" id="UP000053260">
    <property type="component" value="Unassembled WGS sequence"/>
</dbReference>
<comment type="caution">
    <text evidence="2">The sequence shown here is derived from an EMBL/GenBank/DDBJ whole genome shotgun (WGS) entry which is preliminary data.</text>
</comment>
<dbReference type="CDD" id="cd00161">
    <property type="entry name" value="beta-trefoil_Ricin-like"/>
    <property type="match status" value="1"/>
</dbReference>
<proteinExistence type="predicted"/>
<keyword evidence="3" id="KW-1185">Reference proteome</keyword>
<organism evidence="2 3">
    <name type="scientific">Streptomyces dysideae</name>
    <dbReference type="NCBI Taxonomy" id="909626"/>
    <lineage>
        <taxon>Bacteria</taxon>
        <taxon>Bacillati</taxon>
        <taxon>Actinomycetota</taxon>
        <taxon>Actinomycetes</taxon>
        <taxon>Kitasatosporales</taxon>
        <taxon>Streptomycetaceae</taxon>
        <taxon>Streptomyces</taxon>
    </lineage>
</organism>
<dbReference type="RefSeq" id="WP_067030576.1">
    <property type="nucleotide sequence ID" value="NZ_KQ949107.1"/>
</dbReference>
<evidence type="ECO:0000259" key="1">
    <source>
        <dbReference type="Pfam" id="PF14200"/>
    </source>
</evidence>
<dbReference type="InterPro" id="IPR035992">
    <property type="entry name" value="Ricin_B-like_lectins"/>
</dbReference>
<dbReference type="SUPFAM" id="SSF50370">
    <property type="entry name" value="Ricin B-like lectins"/>
    <property type="match status" value="1"/>
</dbReference>
<protein>
    <recommendedName>
        <fullName evidence="1">Ricin B lectin domain-containing protein</fullName>
    </recommendedName>
</protein>
<dbReference type="EMBL" id="LMXB01000093">
    <property type="protein sequence ID" value="KUO16193.1"/>
    <property type="molecule type" value="Genomic_DNA"/>
</dbReference>
<evidence type="ECO:0000313" key="3">
    <source>
        <dbReference type="Proteomes" id="UP000053260"/>
    </source>
</evidence>
<evidence type="ECO:0000313" key="2">
    <source>
        <dbReference type="EMBL" id="KUO16193.1"/>
    </source>
</evidence>
<dbReference type="SUPFAM" id="SSF51445">
    <property type="entry name" value="(Trans)glycosidases"/>
    <property type="match status" value="1"/>
</dbReference>
<dbReference type="STRING" id="909626.AQJ91_36795"/>
<dbReference type="InterPro" id="IPR006311">
    <property type="entry name" value="TAT_signal"/>
</dbReference>
<sequence>MKSNTGPWSRRRFLATSGAAALGGMALNLVGGLPRAAAAGGVVSYVDTSRSTYDKIALMVDGKPFYHSGVQFRYEKHKYTFGWTDAQLKPVLGMIRDDGFTVVNIPIWWSQIETSKDTFDWTDIDKYVAWCKEYGLKLELLWFSHESTGSSIADRMPDYVMNDYQFVVRSDGTRLTLNGNPLLDKTDPNLLAREKFVLGRLMTHLASADTAHTVVGIQVLNEPNVSKQQGGSSIDRSYSTYSTDRWNSGGYTDATKFRKDVLLDYLTQLGQVIKQSDYSVYTRVNLAGSADTVPVAENEALRSQGTATIDFFGRDLYTKGLDTLYNYGRDGLWAQGKNFPMVPENFGGSPAADVEKFNALAGNTALNLYAALDPDSSTGSSDHGLYNFNPTTKVVTRKAVSDRVARLNRALNKIHRDLASRTPVERGGTTLQTFNRGATASTSFTKTLGGLDIGFATTSGAQGLAVRRSAAEFALTTTTQATFTMPGTTGVVRSVEVGRYDANDNWVKSGTKAYSTVSGNTEITLAAEECVRVSYLVSGARYKLRNTSSGKYLDTDANGAVIVSSGTIYDDQDWIVARDTSGSWTIKNVRTGRFYLEAGASNNDVIWNTGTVADASLWNLEGVAAGGLRVRNTHTGRAYLYGNSAGEAKWNTGTQDASTVWEFQPR</sequence>
<name>A0A101UST4_9ACTN</name>